<dbReference type="AlphaFoldDB" id="A0A8C4EC68"/>
<evidence type="ECO:0000256" key="6">
    <source>
        <dbReference type="PIRSR" id="PIRSR640078-1"/>
    </source>
</evidence>
<proteinExistence type="predicted"/>
<dbReference type="InterPro" id="IPR040078">
    <property type="entry name" value="RNA_Pol_CTD_Phosphatase"/>
</dbReference>
<dbReference type="CTD" id="58190"/>
<dbReference type="Ensembl" id="ENSDLAT00005015779.2">
    <property type="protein sequence ID" value="ENSDLAP00005014504.2"/>
    <property type="gene ID" value="ENSDLAG00005007194.2"/>
</dbReference>
<comment type="catalytic activity">
    <reaction evidence="4">
        <text>O-phospho-L-seryl-[protein] + H2O = L-seryl-[protein] + phosphate</text>
        <dbReference type="Rhea" id="RHEA:20629"/>
        <dbReference type="Rhea" id="RHEA-COMP:9863"/>
        <dbReference type="Rhea" id="RHEA-COMP:11604"/>
        <dbReference type="ChEBI" id="CHEBI:15377"/>
        <dbReference type="ChEBI" id="CHEBI:29999"/>
        <dbReference type="ChEBI" id="CHEBI:43474"/>
        <dbReference type="ChEBI" id="CHEBI:83421"/>
        <dbReference type="EC" id="3.1.3.16"/>
    </reaction>
</comment>
<feature type="compositionally biased region" description="Basic and acidic residues" evidence="8">
    <location>
        <begin position="852"/>
        <end position="869"/>
    </location>
</feature>
<feature type="domain" description="FCP1 homology" evidence="9">
    <location>
        <begin position="907"/>
        <end position="1065"/>
    </location>
</feature>
<dbReference type="GO" id="GO:0008420">
    <property type="term" value="F:RNA polymerase II CTD heptapeptide repeat phosphatase activity"/>
    <property type="evidence" value="ECO:0007669"/>
    <property type="project" value="InterPro"/>
</dbReference>
<evidence type="ECO:0000256" key="8">
    <source>
        <dbReference type="SAM" id="MobiDB-lite"/>
    </source>
</evidence>
<feature type="region of interest" description="Disordered" evidence="8">
    <location>
        <begin position="400"/>
        <end position="458"/>
    </location>
</feature>
<feature type="active site" description="4-aspartylphosphate intermediate" evidence="6">
    <location>
        <position position="917"/>
    </location>
</feature>
<sequence>MYLENSEQSKVSGEREPSTEVMLAEQCQVPKLTEAAGFTSPSKGSAELGIEVLVEYTEQTVVSRDINPSILCVENCNMNRDDTESCTYCNGHSENFEQYSASEGFFESNQTVDKCETSGLSQPLDECAQHCECFKPCKSSEHCANHSLASKCSPCCEHCAEHLQLFQQCKPSDQQFDFEPDKLAVNCDSFVQCEMSDFIPECSDDLELLQQYKPSDQQCEFFDSEPDTSTEDFEQCEMTGFTHNNSDSEDLLDCGTELCEYDEIQNQTDDSEESYPPEQEDEQHETEPTDEESYRLSEGINSSHFDAPAHVYFDDSEDVSFASERCETPLLTEESYQQANMSTDYCETVCETDYPEASQESEPTQQCGISEQCNSDETSEFCTEEDGSSDCSSIETKSFKTCPDDSIPSDPFSDSSGESEKGAQEDSSDEQTQWESFEDDEETEQSTINESHEDKKKTPTVEVVIEDYFDLFDRADYNGHAFSQKRHYISCFDGGDIHDSLYLEEVHSEAQKLAKNAYKYKDIKEEIDIQETDTCFDASEEACEDTDEEDASPRDDTSSGSCESEKQYEDWTVESQSSLDEDEVEENESEAYALYAEDCEEAEEKEDAFEREACEFDSHVSEICDEEEAEVCLTSSNGENMYAPCADDISVEGDAYEDKVSDTLGDSTSMVGHLQTTLTDCKKEDKETNEPEPEDEVFTACSEIEPYFSFVDHEENGEQSVEEYFAYQIQSIQSSVKQALNGFIMGGRSHNQIIHEEANGDACGNEREDAILSPKETELQEHAQRSPEEGKAVRFGITEIIELSENFAYCSAVEKTTNEQTAESDDDCGFSEISREIKPPLDIIHSVVPEIAKNEGRDSHNKDSEQSRDSEEEQSDDESSEPCECEYCIPPLEQVPAKPLLPRMKSNDAGKICVVIDLDETLVHSSFKPVNNADFIIPVEIDGTVHQVYVLKRPHVDEFLKRMGELFECVLFTASLSKYADPVSDLLDKWGAFRSRLFRESCVFHKGNYVKDLSRLGRDLNKVIIIDNSPASYIFHPDNAVPVASWFDDMSDTELLDLIPFFERLSKVDNIYDFLTQQRTSS</sequence>
<feature type="region of interest" description="Disordered" evidence="8">
    <location>
        <begin position="850"/>
        <end position="883"/>
    </location>
</feature>
<feature type="active site" description="Proton donor" evidence="6">
    <location>
        <position position="919"/>
    </location>
</feature>
<dbReference type="EC" id="3.1.3.16" evidence="1"/>
<feature type="compositionally biased region" description="Acidic residues" evidence="8">
    <location>
        <begin position="538"/>
        <end position="550"/>
    </location>
</feature>
<feature type="site" description="Transition state stabilizer" evidence="7">
    <location>
        <position position="973"/>
    </location>
</feature>
<dbReference type="InterPro" id="IPR023214">
    <property type="entry name" value="HAD_sf"/>
</dbReference>
<keyword evidence="3" id="KW-0904">Protein phosphatase</keyword>
<feature type="region of interest" description="Disordered" evidence="8">
    <location>
        <begin position="537"/>
        <end position="589"/>
    </location>
</feature>
<organism evidence="10 11">
    <name type="scientific">Dicentrarchus labrax</name>
    <name type="common">European seabass</name>
    <name type="synonym">Morone labrax</name>
    <dbReference type="NCBI Taxonomy" id="13489"/>
    <lineage>
        <taxon>Eukaryota</taxon>
        <taxon>Metazoa</taxon>
        <taxon>Chordata</taxon>
        <taxon>Craniata</taxon>
        <taxon>Vertebrata</taxon>
        <taxon>Euteleostomi</taxon>
        <taxon>Actinopterygii</taxon>
        <taxon>Neopterygii</taxon>
        <taxon>Teleostei</taxon>
        <taxon>Neoteleostei</taxon>
        <taxon>Acanthomorphata</taxon>
        <taxon>Eupercaria</taxon>
        <taxon>Moronidae</taxon>
        <taxon>Dicentrarchus</taxon>
    </lineage>
</organism>
<dbReference type="RefSeq" id="XP_051260029.1">
    <property type="nucleotide sequence ID" value="XM_051404069.1"/>
</dbReference>
<accession>A0A8C4EC68</accession>
<dbReference type="Gene3D" id="3.40.50.1000">
    <property type="entry name" value="HAD superfamily/HAD-like"/>
    <property type="match status" value="1"/>
</dbReference>
<evidence type="ECO:0000256" key="3">
    <source>
        <dbReference type="ARBA" id="ARBA00022912"/>
    </source>
</evidence>
<dbReference type="FunFam" id="3.40.50.1000:FF:000013">
    <property type="entry name" value="Carboxy-terminal domain RNA polymerase II polypeptide A small"/>
    <property type="match status" value="1"/>
</dbReference>
<dbReference type="GeneTree" id="ENSGT01040000240451"/>
<feature type="compositionally biased region" description="Polar residues" evidence="8">
    <location>
        <begin position="1"/>
        <end position="11"/>
    </location>
</feature>
<dbReference type="InterPro" id="IPR050365">
    <property type="entry name" value="TIM50"/>
</dbReference>
<keyword evidence="11" id="KW-1185">Reference proteome</keyword>
<dbReference type="SUPFAM" id="SSF56784">
    <property type="entry name" value="HAD-like"/>
    <property type="match status" value="1"/>
</dbReference>
<dbReference type="InterPro" id="IPR004274">
    <property type="entry name" value="FCP1_dom"/>
</dbReference>
<dbReference type="GeneID" id="127365698"/>
<feature type="site" description="Transition state stabilizer" evidence="7">
    <location>
        <position position="1011"/>
    </location>
</feature>
<evidence type="ECO:0000256" key="4">
    <source>
        <dbReference type="ARBA" id="ARBA00047761"/>
    </source>
</evidence>
<evidence type="ECO:0000259" key="9">
    <source>
        <dbReference type="PROSITE" id="PS50969"/>
    </source>
</evidence>
<feature type="compositionally biased region" description="Acidic residues" evidence="8">
    <location>
        <begin position="579"/>
        <end position="589"/>
    </location>
</feature>
<comment type="catalytic activity">
    <reaction evidence="5">
        <text>O-phospho-L-threonyl-[protein] + H2O = L-threonyl-[protein] + phosphate</text>
        <dbReference type="Rhea" id="RHEA:47004"/>
        <dbReference type="Rhea" id="RHEA-COMP:11060"/>
        <dbReference type="Rhea" id="RHEA-COMP:11605"/>
        <dbReference type="ChEBI" id="CHEBI:15377"/>
        <dbReference type="ChEBI" id="CHEBI:30013"/>
        <dbReference type="ChEBI" id="CHEBI:43474"/>
        <dbReference type="ChEBI" id="CHEBI:61977"/>
        <dbReference type="EC" id="3.1.3.16"/>
    </reaction>
</comment>
<evidence type="ECO:0000313" key="11">
    <source>
        <dbReference type="Proteomes" id="UP000694389"/>
    </source>
</evidence>
<dbReference type="Pfam" id="PF03031">
    <property type="entry name" value="NIF"/>
    <property type="match status" value="1"/>
</dbReference>
<dbReference type="Proteomes" id="UP000694389">
    <property type="component" value="Unassembled WGS sequence"/>
</dbReference>
<dbReference type="NCBIfam" id="TIGR02251">
    <property type="entry name" value="HIF-SF_euk"/>
    <property type="match status" value="1"/>
</dbReference>
<evidence type="ECO:0000256" key="1">
    <source>
        <dbReference type="ARBA" id="ARBA00013081"/>
    </source>
</evidence>
<dbReference type="InterPro" id="IPR011948">
    <property type="entry name" value="Dullard_phosphatase"/>
</dbReference>
<dbReference type="SFLD" id="SFLDG01124">
    <property type="entry name" value="C0.1:_RNA_Pol_CTD_Phosphatase"/>
    <property type="match status" value="1"/>
</dbReference>
<name>A0A8C4EC68_DICLA</name>
<dbReference type="CDD" id="cd07521">
    <property type="entry name" value="HAD_FCP1-like"/>
    <property type="match status" value="1"/>
</dbReference>
<dbReference type="PROSITE" id="PS50969">
    <property type="entry name" value="FCP1"/>
    <property type="match status" value="1"/>
</dbReference>
<evidence type="ECO:0000256" key="7">
    <source>
        <dbReference type="PIRSR" id="PIRSR640078-3"/>
    </source>
</evidence>
<reference evidence="10" key="2">
    <citation type="submission" date="2025-09" db="UniProtKB">
        <authorList>
            <consortium name="Ensembl"/>
        </authorList>
    </citation>
    <scope>IDENTIFICATION</scope>
</reference>
<protein>
    <recommendedName>
        <fullName evidence="1">protein-serine/threonine phosphatase</fullName>
        <ecNumber evidence="1">3.1.3.16</ecNumber>
    </recommendedName>
</protein>
<dbReference type="InterPro" id="IPR036412">
    <property type="entry name" value="HAD-like_sf"/>
</dbReference>
<feature type="compositionally biased region" description="Basic and acidic residues" evidence="8">
    <location>
        <begin position="551"/>
        <end position="569"/>
    </location>
</feature>
<dbReference type="SMART" id="SM00577">
    <property type="entry name" value="CPDc"/>
    <property type="match status" value="1"/>
</dbReference>
<reference evidence="10" key="1">
    <citation type="submission" date="2025-08" db="UniProtKB">
        <authorList>
            <consortium name="Ensembl"/>
        </authorList>
    </citation>
    <scope>IDENTIFICATION</scope>
</reference>
<feature type="compositionally biased region" description="Acidic residues" evidence="8">
    <location>
        <begin position="266"/>
        <end position="291"/>
    </location>
</feature>
<feature type="region of interest" description="Disordered" evidence="8">
    <location>
        <begin position="266"/>
        <end position="296"/>
    </location>
</feature>
<feature type="region of interest" description="Disordered" evidence="8">
    <location>
        <begin position="1"/>
        <end position="20"/>
    </location>
</feature>
<evidence type="ECO:0000313" key="10">
    <source>
        <dbReference type="Ensembl" id="ENSDLAP00005014504.2"/>
    </source>
</evidence>
<keyword evidence="2" id="KW-0378">Hydrolase</keyword>
<evidence type="ECO:0000256" key="5">
    <source>
        <dbReference type="ARBA" id="ARBA00048336"/>
    </source>
</evidence>
<gene>
    <name evidence="10" type="primary">ctdsp1</name>
</gene>
<evidence type="ECO:0000256" key="2">
    <source>
        <dbReference type="ARBA" id="ARBA00022801"/>
    </source>
</evidence>
<feature type="compositionally biased region" description="Low complexity" evidence="8">
    <location>
        <begin position="404"/>
        <end position="416"/>
    </location>
</feature>
<dbReference type="SFLD" id="SFLDS00003">
    <property type="entry name" value="Haloacid_Dehalogenase"/>
    <property type="match status" value="1"/>
</dbReference>
<dbReference type="PANTHER" id="PTHR12210">
    <property type="entry name" value="DULLARD PROTEIN PHOSPHATASE"/>
    <property type="match status" value="1"/>
</dbReference>
<feature type="compositionally biased region" description="Acidic residues" evidence="8">
    <location>
        <begin position="870"/>
        <end position="883"/>
    </location>
</feature>
<dbReference type="OrthoDB" id="277011at2759"/>